<dbReference type="GO" id="GO:0016747">
    <property type="term" value="F:acyltransferase activity, transferring groups other than amino-acyl groups"/>
    <property type="evidence" value="ECO:0007669"/>
    <property type="project" value="InterPro"/>
</dbReference>
<evidence type="ECO:0000313" key="5">
    <source>
        <dbReference type="EMBL" id="ACR80337.1"/>
    </source>
</evidence>
<dbReference type="InterPro" id="IPR016181">
    <property type="entry name" value="Acyl_CoA_acyltransferase"/>
</dbReference>
<reference evidence="4" key="2">
    <citation type="journal article" date="2009" name="Int. J. Syst. Evol. Microbiol.">
        <title>Kosmotoga olearia gen. nov., sp. nov., a thermophilic, anaerobic heterotroph isolated from an oil production fluid.</title>
        <authorList>
            <person name="Dipippo J.L."/>
            <person name="Nesbo C.L."/>
            <person name="Dahle H."/>
            <person name="Doolittle W.F."/>
            <person name="Birkland N.K."/>
            <person name="Noll K.M."/>
        </authorList>
    </citation>
    <scope>NUCLEOTIDE SEQUENCE</scope>
    <source>
        <strain evidence="4">TBF 19.5.1</strain>
    </source>
</reference>
<evidence type="ECO:0000259" key="3">
    <source>
        <dbReference type="PROSITE" id="PS51186"/>
    </source>
</evidence>
<keyword evidence="1 4" id="KW-0808">Transferase</keyword>
<evidence type="ECO:0000256" key="2">
    <source>
        <dbReference type="ARBA" id="ARBA00023315"/>
    </source>
</evidence>
<proteinExistence type="predicted"/>
<accession>B5M6N7</accession>
<reference evidence="4" key="1">
    <citation type="submission" date="2008-08" db="EMBL/GenBank/DDBJ databases">
        <authorList>
            <person name="DiPippo J.L."/>
            <person name="Nesbo C.L."/>
            <person name="Dahle H."/>
            <person name="Doolittle F.W."/>
            <person name="Birkland N.-K."/>
            <person name="Noll K.M."/>
        </authorList>
    </citation>
    <scope>NUCLEOTIDE SEQUENCE</scope>
    <source>
        <strain evidence="4">TBF 19.5.1</strain>
    </source>
</reference>
<organism evidence="4">
    <name type="scientific">Kosmotoga olearia (strain ATCC BAA-1733 / DSM 21960 / TBF 19.5.1)</name>
    <dbReference type="NCBI Taxonomy" id="521045"/>
    <lineage>
        <taxon>Bacteria</taxon>
        <taxon>Thermotogati</taxon>
        <taxon>Thermotogota</taxon>
        <taxon>Thermotogae</taxon>
        <taxon>Kosmotogales</taxon>
        <taxon>Kosmotogaceae</taxon>
        <taxon>Kosmotoga</taxon>
    </lineage>
</organism>
<dbReference type="AlphaFoldDB" id="B5M6N7"/>
<dbReference type="STRING" id="521045.Kole_1648"/>
<dbReference type="PANTHER" id="PTHR43420">
    <property type="entry name" value="ACETYLTRANSFERASE"/>
    <property type="match status" value="1"/>
</dbReference>
<dbReference type="EMBL" id="CP001634">
    <property type="protein sequence ID" value="ACR80337.1"/>
    <property type="molecule type" value="Genomic_DNA"/>
</dbReference>
<dbReference type="RefSeq" id="WP_015868982.1">
    <property type="nucleotide sequence ID" value="NC_012785.1"/>
</dbReference>
<dbReference type="HOGENOM" id="CLU_997250_0_0_0"/>
<dbReference type="EMBL" id="EU980631">
    <property type="protein sequence ID" value="ACH68641.1"/>
    <property type="molecule type" value="Genomic_DNA"/>
</dbReference>
<dbReference type="PANTHER" id="PTHR43420:SF47">
    <property type="entry name" value="N-ACETYLTRANSFERASE DOMAIN-CONTAINING PROTEIN"/>
    <property type="match status" value="1"/>
</dbReference>
<protein>
    <submittedName>
        <fullName evidence="4">Acetyltransferase-related protein</fullName>
    </submittedName>
    <submittedName>
        <fullName evidence="5">GCN5-related N-acetyltransferase</fullName>
    </submittedName>
</protein>
<dbReference type="InterPro" id="IPR050680">
    <property type="entry name" value="YpeA/RimI_acetyltransf"/>
</dbReference>
<feature type="domain" description="N-acetyltransferase" evidence="3">
    <location>
        <begin position="6"/>
        <end position="158"/>
    </location>
</feature>
<dbReference type="Gene3D" id="3.40.630.30">
    <property type="match status" value="1"/>
</dbReference>
<name>B5M6N7_KOSOT</name>
<evidence type="ECO:0000313" key="4">
    <source>
        <dbReference type="EMBL" id="ACH68641.1"/>
    </source>
</evidence>
<reference evidence="5 6" key="3">
    <citation type="submission" date="2009-06" db="EMBL/GenBank/DDBJ databases">
        <title>Complete sequence of Thermotogales bacterium TBF 19.5.1.</title>
        <authorList>
            <consortium name="US DOE Joint Genome Institute"/>
            <person name="Lucas S."/>
            <person name="Copeland A."/>
            <person name="Lapidus A."/>
            <person name="Glavina del Rio T."/>
            <person name="Tice H."/>
            <person name="Bruce D."/>
            <person name="Goodwin L."/>
            <person name="Pitluck S."/>
            <person name="Chertkov O."/>
            <person name="Brettin T."/>
            <person name="Detter J.C."/>
            <person name="Han C."/>
            <person name="Schmutz J."/>
            <person name="Larimer F."/>
            <person name="Land M."/>
            <person name="Hauser L."/>
            <person name="Kyrpides N."/>
            <person name="Ovchinnikova G."/>
            <person name="Noll K."/>
        </authorList>
    </citation>
    <scope>NUCLEOTIDE SEQUENCE [LARGE SCALE GENOMIC DNA]</scope>
    <source>
        <strain evidence="6">ATCC BAA-1733 / DSM 21960 / TBF 19.5.1</strain>
        <strain evidence="5">TBF 19.5.1</strain>
    </source>
</reference>
<dbReference type="PROSITE" id="PS51186">
    <property type="entry name" value="GNAT"/>
    <property type="match status" value="1"/>
</dbReference>
<dbReference type="InterPro" id="IPR000182">
    <property type="entry name" value="GNAT_dom"/>
</dbReference>
<reference evidence="5 6" key="4">
    <citation type="journal article" date="2011" name="J. Bacteriol.">
        <title>Genome Sequence of Kosmotoga olearia Strain TBF 19.5.1, a Thermophilic Bacterium with a Wide Growth Temperature Range, Isolated from the Troll B Oil Platform in the North Sea.</title>
        <authorList>
            <person name="Swithers K.S."/>
            <person name="Dipippo J.L."/>
            <person name="Bruce D.C."/>
            <person name="Detter C."/>
            <person name="Tapia R."/>
            <person name="Han S."/>
            <person name="Goodwin L.A."/>
            <person name="Han J."/>
            <person name="Woyke T."/>
            <person name="Pitluck S."/>
            <person name="Pennacchio L."/>
            <person name="Nolan M."/>
            <person name="Mikhailova N."/>
            <person name="Land M.L."/>
            <person name="Nesbo C.L."/>
            <person name="Gogarten J.P."/>
            <person name="Noll K.M."/>
        </authorList>
    </citation>
    <scope>NUCLEOTIDE SEQUENCE [LARGE SCALE GENOMIC DNA]</scope>
    <source>
        <strain evidence="6">ATCC BAA-1733 / DSM 21960 / TBF 19.5.1</strain>
        <strain evidence="5">TBF 19.5.1</strain>
    </source>
</reference>
<sequence length="282" mass="33287">MGESFVPLSEVSKLEIVELLNMIFHDYVLKMHWSLENLERELKENDVSLSDSFVMFEDGRKIGIALLSVRRKRCRIAYMGILKAYRGTGLGFRMMDKIVNICKWHGAKEIVLEVPEMDRQAVRFYEKFGFRKNRRLVTFYKKLVRKVDDGKYEIKSGELNKVVELAYESVSRFKRRPNWHREPENLRWLEGYEVCKVKDNEGNEIGNCVWGCKDDVIYFMEILPGKDAGFDELLDILLDNFCKNYNYIMIPLVPEDDPLYESAMRKGFDTVAWHIEMVLKLH</sequence>
<dbReference type="SUPFAM" id="SSF55729">
    <property type="entry name" value="Acyl-CoA N-acyltransferases (Nat)"/>
    <property type="match status" value="1"/>
</dbReference>
<dbReference type="OrthoDB" id="36819at2"/>
<dbReference type="Proteomes" id="UP000002382">
    <property type="component" value="Chromosome"/>
</dbReference>
<dbReference type="Pfam" id="PF00583">
    <property type="entry name" value="Acetyltransf_1"/>
    <property type="match status" value="1"/>
</dbReference>
<gene>
    <name evidence="5" type="ordered locus">Kole_1648</name>
    <name evidence="4" type="ORF">KO_25</name>
</gene>
<evidence type="ECO:0000256" key="1">
    <source>
        <dbReference type="ARBA" id="ARBA00022679"/>
    </source>
</evidence>
<dbReference type="CDD" id="cd04301">
    <property type="entry name" value="NAT_SF"/>
    <property type="match status" value="1"/>
</dbReference>
<keyword evidence="2" id="KW-0012">Acyltransferase</keyword>
<dbReference type="eggNOG" id="COG0456">
    <property type="taxonomic scope" value="Bacteria"/>
</dbReference>
<evidence type="ECO:0000313" key="6">
    <source>
        <dbReference type="Proteomes" id="UP000002382"/>
    </source>
</evidence>
<keyword evidence="6" id="KW-1185">Reference proteome</keyword>
<dbReference type="KEGG" id="kol:Kole_1648"/>